<reference evidence="7" key="1">
    <citation type="submission" date="2009-07" db="EMBL/GenBank/DDBJ databases">
        <authorList>
            <person name="Weinstock G."/>
            <person name="Sodergren E."/>
            <person name="Clifton S."/>
            <person name="Fulton L."/>
            <person name="Fulton B."/>
            <person name="Courtney L."/>
            <person name="Fronick C."/>
            <person name="Harrison M."/>
            <person name="Strong C."/>
            <person name="Farmer C."/>
            <person name="Delahaunty K."/>
            <person name="Markovic C."/>
            <person name="Hall O."/>
            <person name="Minx P."/>
            <person name="Tomlinson C."/>
            <person name="Mitreva M."/>
            <person name="Nelson J."/>
            <person name="Hou S."/>
            <person name="Wollam A."/>
            <person name="Pepin K.H."/>
            <person name="Johnson M."/>
            <person name="Bhonagiri V."/>
            <person name="Nash W.E."/>
            <person name="Warren W."/>
            <person name="Chinwalla A."/>
            <person name="Mardis E.R."/>
            <person name="Wilson R.K."/>
        </authorList>
    </citation>
    <scope>NUCLEOTIDE SEQUENCE [LARGE SCALE GENOMIC DNA]</scope>
    <source>
        <strain evidence="7">DSM 14469</strain>
    </source>
</reference>
<accession>C6LCD1</accession>
<protein>
    <submittedName>
        <fullName evidence="7">Polysaccharide biosynthesis protein</fullName>
    </submittedName>
</protein>
<feature type="transmembrane region" description="Helical" evidence="6">
    <location>
        <begin position="306"/>
        <end position="327"/>
    </location>
</feature>
<evidence type="ECO:0000256" key="4">
    <source>
        <dbReference type="ARBA" id="ARBA00022989"/>
    </source>
</evidence>
<dbReference type="InterPro" id="IPR050833">
    <property type="entry name" value="Poly_Biosynth_Transport"/>
</dbReference>
<evidence type="ECO:0000256" key="3">
    <source>
        <dbReference type="ARBA" id="ARBA00022692"/>
    </source>
</evidence>
<feature type="transmembrane region" description="Helical" evidence="6">
    <location>
        <begin position="95"/>
        <end position="118"/>
    </location>
</feature>
<dbReference type="PANTHER" id="PTHR30250:SF21">
    <property type="entry name" value="LIPID II FLIPPASE MURJ"/>
    <property type="match status" value="1"/>
</dbReference>
<dbReference type="GO" id="GO:0005886">
    <property type="term" value="C:plasma membrane"/>
    <property type="evidence" value="ECO:0007669"/>
    <property type="project" value="UniProtKB-SubCell"/>
</dbReference>
<feature type="transmembrane region" description="Helical" evidence="6">
    <location>
        <begin position="202"/>
        <end position="224"/>
    </location>
</feature>
<evidence type="ECO:0000256" key="6">
    <source>
        <dbReference type="SAM" id="Phobius"/>
    </source>
</evidence>
<dbReference type="EMBL" id="ACCL02000005">
    <property type="protein sequence ID" value="EET61595.1"/>
    <property type="molecule type" value="Genomic_DNA"/>
</dbReference>
<keyword evidence="2" id="KW-1003">Cell membrane</keyword>
<feature type="transmembrane region" description="Helical" evidence="6">
    <location>
        <begin position="12"/>
        <end position="33"/>
    </location>
</feature>
<name>C6LCD1_9FIRM</name>
<dbReference type="eggNOG" id="COG2244">
    <property type="taxonomic scope" value="Bacteria"/>
</dbReference>
<dbReference type="Pfam" id="PF01943">
    <property type="entry name" value="Polysacc_synt"/>
    <property type="match status" value="1"/>
</dbReference>
<feature type="transmembrane region" description="Helical" evidence="6">
    <location>
        <begin position="409"/>
        <end position="427"/>
    </location>
</feature>
<dbReference type="STRING" id="168384.SAMN05660368_00173"/>
<comment type="subcellular location">
    <subcellularLocation>
        <location evidence="1">Cell membrane</location>
        <topology evidence="1">Multi-pass membrane protein</topology>
    </subcellularLocation>
</comment>
<keyword evidence="3 6" id="KW-0812">Transmembrane</keyword>
<feature type="transmembrane region" description="Helical" evidence="6">
    <location>
        <begin position="245"/>
        <end position="266"/>
    </location>
</feature>
<evidence type="ECO:0000313" key="8">
    <source>
        <dbReference type="Proteomes" id="UP000005561"/>
    </source>
</evidence>
<feature type="transmembrane region" description="Helical" evidence="6">
    <location>
        <begin position="470"/>
        <end position="491"/>
    </location>
</feature>
<feature type="transmembrane region" description="Helical" evidence="6">
    <location>
        <begin position="165"/>
        <end position="182"/>
    </location>
</feature>
<dbReference type="Proteomes" id="UP000005561">
    <property type="component" value="Unassembled WGS sequence"/>
</dbReference>
<keyword evidence="4 6" id="KW-1133">Transmembrane helix</keyword>
<dbReference type="PANTHER" id="PTHR30250">
    <property type="entry name" value="PST FAMILY PREDICTED COLANIC ACID TRANSPORTER"/>
    <property type="match status" value="1"/>
</dbReference>
<feature type="transmembrane region" description="Helical" evidence="6">
    <location>
        <begin position="124"/>
        <end position="144"/>
    </location>
</feature>
<proteinExistence type="predicted"/>
<comment type="caution">
    <text evidence="7">The sequence shown here is derived from an EMBL/GenBank/DDBJ whole genome shotgun (WGS) entry which is preliminary data.</text>
</comment>
<dbReference type="InterPro" id="IPR002797">
    <property type="entry name" value="Polysacc_synth"/>
</dbReference>
<feature type="transmembrane region" description="Helical" evidence="6">
    <location>
        <begin position="347"/>
        <end position="368"/>
    </location>
</feature>
<dbReference type="InterPro" id="IPR024923">
    <property type="entry name" value="PG_synth_SpoVB"/>
</dbReference>
<feature type="transmembrane region" description="Helical" evidence="6">
    <location>
        <begin position="503"/>
        <end position="525"/>
    </location>
</feature>
<feature type="transmembrane region" description="Helical" evidence="6">
    <location>
        <begin position="374"/>
        <end position="397"/>
    </location>
</feature>
<evidence type="ECO:0000256" key="1">
    <source>
        <dbReference type="ARBA" id="ARBA00004651"/>
    </source>
</evidence>
<dbReference type="RefSeq" id="WP_006861073.1">
    <property type="nucleotide sequence ID" value="NZ_ACCL02000005.1"/>
</dbReference>
<gene>
    <name evidence="7" type="ORF">BRYFOR_06278</name>
</gene>
<evidence type="ECO:0000256" key="5">
    <source>
        <dbReference type="ARBA" id="ARBA00023136"/>
    </source>
</evidence>
<organism evidence="7 8">
    <name type="scientific">Marvinbryantia formatexigens DSM 14469</name>
    <dbReference type="NCBI Taxonomy" id="478749"/>
    <lineage>
        <taxon>Bacteria</taxon>
        <taxon>Bacillati</taxon>
        <taxon>Bacillota</taxon>
        <taxon>Clostridia</taxon>
        <taxon>Lachnospirales</taxon>
        <taxon>Lachnospiraceae</taxon>
        <taxon>Marvinbryantia</taxon>
    </lineage>
</organism>
<evidence type="ECO:0000313" key="7">
    <source>
        <dbReference type="EMBL" id="EET61595.1"/>
    </source>
</evidence>
<dbReference type="PIRSF" id="PIRSF038958">
    <property type="entry name" value="PG_synth_SpoVB"/>
    <property type="match status" value="1"/>
</dbReference>
<keyword evidence="5 6" id="KW-0472">Membrane</keyword>
<dbReference type="AlphaFoldDB" id="C6LCD1"/>
<dbReference type="OrthoDB" id="9775950at2"/>
<keyword evidence="8" id="KW-1185">Reference proteome</keyword>
<dbReference type="CDD" id="cd13124">
    <property type="entry name" value="MATE_SpoVB_like"/>
    <property type="match status" value="1"/>
</dbReference>
<feature type="transmembrane region" description="Helical" evidence="6">
    <location>
        <begin position="433"/>
        <end position="454"/>
    </location>
</feature>
<feature type="transmembrane region" description="Helical" evidence="6">
    <location>
        <begin position="53"/>
        <end position="74"/>
    </location>
</feature>
<sequence>MGSKKNNQNFLVQGTILAVAAIVAKIIGMIYRIPLSLILGDEAYSYYGTANEIYTILLMISTFSLPLAVSKMVSEKVHLGEWKNAQKIFRCSMKFAVVSGAVMSILCFLLADVITGAIMKVGNAAYALRVLSLAIFLFAITGVLRGFFQGHETMVPTALSQVVEQIVHAVVSIALAGVLLNYGRSLEGKDESFASALGAAGATAGTVAGVLVALIMLLVVYYSFQKSYRRRMKNDPTKHLESDRDIYYAIIMTILPVILSTLIYNISPSLDQGIFNNILAGQGYTSQQYNTIYGIYLSKYRVLMNVPLALASSLSPSVVPTLTAAMVDGNYKDARLKVRSTMRYTMILTIPCAVGMAALAHPIMAMLYNDWRALPAGIMQAGALMIVLFAISTLSTAVLQGIGRMKEPVIHSAISLAIHVVVLVILLKQFRLNIYGVIYANTLFAFIICILNAISIKRHLHYRQELRKTFLIPLLASAVMGVAAYVIHYVINSLLKLLFIDWASNAIATIIAILAGVVIYIFLLIKLRGIRESEIADLPKGAFLVRVLHKIHFL</sequence>
<evidence type="ECO:0000256" key="2">
    <source>
        <dbReference type="ARBA" id="ARBA00022475"/>
    </source>
</evidence>